<proteinExistence type="predicted"/>
<gene>
    <name evidence="2" type="ORF">F8S09_02035</name>
</gene>
<dbReference type="EMBL" id="WBSL01000001">
    <property type="protein sequence ID" value="MPY65472.1"/>
    <property type="molecule type" value="Genomic_DNA"/>
</dbReference>
<dbReference type="InterPro" id="IPR011437">
    <property type="entry name" value="DUF1540"/>
</dbReference>
<reference evidence="2 3" key="1">
    <citation type="submission" date="2019-10" db="EMBL/GenBank/DDBJ databases">
        <title>Deinococcus sp. isolated from soil.</title>
        <authorList>
            <person name="Li Y."/>
            <person name="Wang J."/>
        </authorList>
    </citation>
    <scope>NUCLEOTIDE SEQUENCE [LARGE SCALE GENOMIC DNA]</scope>
    <source>
        <strain evidence="2 3">SDU3-2</strain>
    </source>
</reference>
<protein>
    <submittedName>
        <fullName evidence="2">DUF1540 domain-containing protein</fullName>
    </submittedName>
</protein>
<name>A0A7X1TQQ7_9DEIO</name>
<organism evidence="2 3">
    <name type="scientific">Deinococcus terrestris</name>
    <dbReference type="NCBI Taxonomy" id="2651870"/>
    <lineage>
        <taxon>Bacteria</taxon>
        <taxon>Thermotogati</taxon>
        <taxon>Deinococcota</taxon>
        <taxon>Deinococci</taxon>
        <taxon>Deinococcales</taxon>
        <taxon>Deinococcaceae</taxon>
        <taxon>Deinococcus</taxon>
    </lineage>
</organism>
<dbReference type="AlphaFoldDB" id="A0A7X1TQQ7"/>
<evidence type="ECO:0000313" key="3">
    <source>
        <dbReference type="Proteomes" id="UP000484842"/>
    </source>
</evidence>
<keyword evidence="3" id="KW-1185">Reference proteome</keyword>
<dbReference type="Proteomes" id="UP000484842">
    <property type="component" value="Unassembled WGS sequence"/>
</dbReference>
<accession>A0A7X1TQQ7</accession>
<dbReference type="RefSeq" id="WP_152868499.1">
    <property type="nucleotide sequence ID" value="NZ_WBSL01000001.1"/>
</dbReference>
<evidence type="ECO:0000259" key="1">
    <source>
        <dbReference type="Pfam" id="PF07561"/>
    </source>
</evidence>
<dbReference type="Pfam" id="PF07561">
    <property type="entry name" value="DUF1540"/>
    <property type="match status" value="1"/>
</dbReference>
<evidence type="ECO:0000313" key="2">
    <source>
        <dbReference type="EMBL" id="MPY65472.1"/>
    </source>
</evidence>
<comment type="caution">
    <text evidence="2">The sequence shown here is derived from an EMBL/GenBank/DDBJ whole genome shotgun (WGS) entry which is preliminary data.</text>
</comment>
<feature type="domain" description="DUF1540" evidence="1">
    <location>
        <begin position="19"/>
        <end position="52"/>
    </location>
</feature>
<sequence length="69" mass="7429">MNDMQQGRNMGEGQSVVSRCGATNCRYNEGENCTAGQIEVDFSGQMAQCLTFSPQDGQSDSARMGEGTR</sequence>